<protein>
    <recommendedName>
        <fullName evidence="3">Cohesin subunit SA</fullName>
    </recommendedName>
    <alternativeName>
        <fullName evidence="3">SCC3 homolog</fullName>
    </alternativeName>
    <alternativeName>
        <fullName evidence="3">Stromal antigen</fullName>
    </alternativeName>
</protein>
<feature type="compositionally biased region" description="Polar residues" evidence="5">
    <location>
        <begin position="1062"/>
        <end position="1075"/>
    </location>
</feature>
<dbReference type="InterPro" id="IPR056396">
    <property type="entry name" value="HEAT_SCC3-SA"/>
</dbReference>
<comment type="function">
    <text evidence="3">Component of cohesin complex, a complex required for the cohesion of sister chromatids after DNA replication. The cohesin complex apparently forms a large proteinaceous ring within which sister chromatids can be trapped. At anaphase, the complex is cleaved and dissociates from chromatin, allowing sister chromatids to segregate.</text>
</comment>
<comment type="subcellular location">
    <subcellularLocation>
        <location evidence="3">Nucleus</location>
    </subcellularLocation>
    <subcellularLocation>
        <location evidence="3">Chromosome</location>
    </subcellularLocation>
    <subcellularLocation>
        <location evidence="3">Chromosome</location>
        <location evidence="3">Centromere</location>
    </subcellularLocation>
</comment>
<comment type="similarity">
    <text evidence="1 3">Belongs to the SCC3 family.</text>
</comment>
<evidence type="ECO:0000256" key="4">
    <source>
        <dbReference type="SAM" id="Coils"/>
    </source>
</evidence>
<dbReference type="Pfam" id="PF08514">
    <property type="entry name" value="STAG"/>
    <property type="match status" value="1"/>
</dbReference>
<dbReference type="GO" id="GO:0000775">
    <property type="term" value="C:chromosome, centromeric region"/>
    <property type="evidence" value="ECO:0007669"/>
    <property type="project" value="UniProtKB-SubCell"/>
</dbReference>
<feature type="compositionally biased region" description="Acidic residues" evidence="5">
    <location>
        <begin position="1125"/>
        <end position="1134"/>
    </location>
</feature>
<reference evidence="7" key="1">
    <citation type="thesis" date="2020" institute="ProQuest LLC" country="789 East Eisenhower Parkway, Ann Arbor, MI, USA">
        <title>Comparative Genomics and Chromosome Evolution.</title>
        <authorList>
            <person name="Mudd A.B."/>
        </authorList>
    </citation>
    <scope>NUCLEOTIDE SEQUENCE</scope>
    <source>
        <strain evidence="7">Female2</strain>
        <tissue evidence="7">Blood</tissue>
    </source>
</reference>
<dbReference type="GO" id="GO:0008278">
    <property type="term" value="C:cohesin complex"/>
    <property type="evidence" value="ECO:0007669"/>
    <property type="project" value="UniProtKB-UniRule"/>
</dbReference>
<evidence type="ECO:0000256" key="2">
    <source>
        <dbReference type="ARBA" id="ARBA00023242"/>
    </source>
</evidence>
<evidence type="ECO:0000313" key="8">
    <source>
        <dbReference type="Proteomes" id="UP000812440"/>
    </source>
</evidence>
<keyword evidence="2 3" id="KW-0539">Nucleus</keyword>
<keyword evidence="3" id="KW-0159">Chromosome partition</keyword>
<dbReference type="GO" id="GO:0003682">
    <property type="term" value="F:chromatin binding"/>
    <property type="evidence" value="ECO:0007669"/>
    <property type="project" value="TreeGrafter"/>
</dbReference>
<dbReference type="OrthoDB" id="498590at2759"/>
<dbReference type="InterPro" id="IPR039662">
    <property type="entry name" value="Cohesin_Scc3/SA"/>
</dbReference>
<feature type="compositionally biased region" description="Polar residues" evidence="5">
    <location>
        <begin position="1135"/>
        <end position="1168"/>
    </location>
</feature>
<dbReference type="GO" id="GO:0007062">
    <property type="term" value="P:sister chromatid cohesion"/>
    <property type="evidence" value="ECO:0007669"/>
    <property type="project" value="UniProtKB-UniRule"/>
</dbReference>
<keyword evidence="4" id="KW-0175">Coiled coil</keyword>
<evidence type="ECO:0000256" key="5">
    <source>
        <dbReference type="SAM" id="MobiDB-lite"/>
    </source>
</evidence>
<dbReference type="GO" id="GO:0051301">
    <property type="term" value="P:cell division"/>
    <property type="evidence" value="ECO:0007669"/>
    <property type="project" value="UniProtKB-UniRule"/>
</dbReference>
<feature type="domain" description="SCD" evidence="6">
    <location>
        <begin position="343"/>
        <end position="427"/>
    </location>
</feature>
<feature type="region of interest" description="Disordered" evidence="5">
    <location>
        <begin position="1061"/>
        <end position="1168"/>
    </location>
</feature>
<feature type="compositionally biased region" description="Polar residues" evidence="5">
    <location>
        <begin position="10"/>
        <end position="24"/>
    </location>
</feature>
<evidence type="ECO:0000256" key="3">
    <source>
        <dbReference type="RuleBase" id="RU369063"/>
    </source>
</evidence>
<dbReference type="SUPFAM" id="SSF48371">
    <property type="entry name" value="ARM repeat"/>
    <property type="match status" value="1"/>
</dbReference>
<dbReference type="PANTHER" id="PTHR11199">
    <property type="entry name" value="STROMAL ANTIGEN"/>
    <property type="match status" value="1"/>
</dbReference>
<dbReference type="GO" id="GO:0000785">
    <property type="term" value="C:chromatin"/>
    <property type="evidence" value="ECO:0007669"/>
    <property type="project" value="UniProtKB-UniRule"/>
</dbReference>
<dbReference type="Proteomes" id="UP000812440">
    <property type="component" value="Unassembled WGS sequence"/>
</dbReference>
<dbReference type="GO" id="GO:0007059">
    <property type="term" value="P:chromosome segregation"/>
    <property type="evidence" value="ECO:0007669"/>
    <property type="project" value="UniProtKB-KW"/>
</dbReference>
<feature type="region of interest" description="Disordered" evidence="5">
    <location>
        <begin position="1"/>
        <end position="73"/>
    </location>
</feature>
<keyword evidence="3" id="KW-0131">Cell cycle</keyword>
<dbReference type="PANTHER" id="PTHR11199:SF8">
    <property type="entry name" value="COHESIN SUBUNIT SA-3"/>
    <property type="match status" value="1"/>
</dbReference>
<dbReference type="EMBL" id="JAACNH010000469">
    <property type="protein sequence ID" value="KAG8430951.1"/>
    <property type="molecule type" value="Genomic_DNA"/>
</dbReference>
<sequence>MPRSVHGPSSDVSPCGSQKSSISEMSYHISRSHSSGRVSPYVTRSQVISETPASESPQKDVSQTGKISEEESVLDLGSEYEESMYDTGSDFEETLRKRPWKSPSSSLKEPLANKRPRRAKENEAIFSDGSAGDLFNAIKKGKSAIQILVDEWLDGYKQNRETALLELINFLMQACGCKGVVTQEMLESMQNADIIRKMTEDFDEETSDYPLSCSSSSWKKFRLNFGEFLETLVLRSQFSIIYDDLLMDVLISLLTGMSDSQVRPFRHTSTFAAMKLMTGLVKVALNLHLHFNTTKRQYDVEQSKTLEKRATEKLESLLRKQKELRENVEEIGNLMNGIFKGVFVHRYCDTVTDIRAICMKEIGVWIKTYSQSFLNDSYLKYVGWNLHDKGQVRLQCVHTLHSIYSVQENAARLELFTSRFKDRMVCMVLDKEQQVAVEAINLLGLISKHMEDILSNEDCETVYPLVFSSSRAVSSAAGAFMYQRLLNLTATEESPGVSRHCTNTSFFRNLISFFIESELHEHAAYLVDSLWDCAGAQLRDCECQIDLLLTEKDGLDDTEESALIQILASVMRQAVEGTSPVGRVPAKKAVSAKDRKAQSEDKIRLTRLMIQALPHLLAKFQDLLVAQLREILEKHTEADVLEACSRAFYILCDREHTLHKNADIALGNIMDQLTDHFLQQLPEVLQVTDPDEDDVYNFAVTMKRISALYSAHDLSRWELFGPCSEILRKRIETGEVPDQIILPALTCCHFFLLWELSHFSNSNTQLEQLLSLKEKLRVFCEMCQGCLSDFHSSVRKQAFILLSDLLVIFGAHMPQGQRSHLQPLVHCPEQSLQAELAGFLLDHVFTEPEDEEVESEIQKIYMLHERRNLLAGYCKLILYSPLHLHSASDIFKHYVKFYTDYGDIIKETLQKSRRINKEESTRTVLLSLTQAFTGLCQEGGSSPLRTSDSFIEIRELARRFALLFGPGQMRNRHDMVLLHKEGIKFSIWNKKTPAWSPQNLLFLDVLSEFSHKLLRQDKSALLKYLDETCKQCLLNHNVNDEDVWAPLQAYKKSLCADEEASASAQVPTGPDNQALQAPPTKRIKTSKETAKDSSLFLDKGRHKLPLMTSTALKERKAPSKQTRQEEEEGSDADFESSSIQRFQKISSSLRRVRAQTRTPTAASISLRR</sequence>
<feature type="coiled-coil region" evidence="4">
    <location>
        <begin position="300"/>
        <end position="334"/>
    </location>
</feature>
<comment type="caution">
    <text evidence="7">The sequence shown here is derived from an EMBL/GenBank/DDBJ whole genome shotgun (WGS) entry which is preliminary data.</text>
</comment>
<dbReference type="Pfam" id="PF24571">
    <property type="entry name" value="HEAT_SCC3-SA"/>
    <property type="match status" value="2"/>
</dbReference>
<dbReference type="InterPro" id="IPR020839">
    <property type="entry name" value="SCD"/>
</dbReference>
<evidence type="ECO:0000313" key="7">
    <source>
        <dbReference type="EMBL" id="KAG8430951.1"/>
    </source>
</evidence>
<feature type="compositionally biased region" description="Polar residues" evidence="5">
    <location>
        <begin position="32"/>
        <end position="66"/>
    </location>
</feature>
<keyword evidence="3" id="KW-0132">Cell division</keyword>
<evidence type="ECO:0000256" key="1">
    <source>
        <dbReference type="ARBA" id="ARBA00005486"/>
    </source>
</evidence>
<feature type="region of interest" description="Disordered" evidence="5">
    <location>
        <begin position="85"/>
        <end position="123"/>
    </location>
</feature>
<keyword evidence="8" id="KW-1185">Reference proteome</keyword>
<evidence type="ECO:0000259" key="6">
    <source>
        <dbReference type="PROSITE" id="PS51425"/>
    </source>
</evidence>
<accession>A0A8T2IK82</accession>
<dbReference type="InterPro" id="IPR013721">
    <property type="entry name" value="STAG"/>
</dbReference>
<proteinExistence type="inferred from homology"/>
<dbReference type="Pfam" id="PF21581">
    <property type="entry name" value="SCD"/>
    <property type="match status" value="1"/>
</dbReference>
<dbReference type="InterPro" id="IPR016024">
    <property type="entry name" value="ARM-type_fold"/>
</dbReference>
<dbReference type="GO" id="GO:0005634">
    <property type="term" value="C:nucleus"/>
    <property type="evidence" value="ECO:0007669"/>
    <property type="project" value="UniProtKB-SubCell"/>
</dbReference>
<gene>
    <name evidence="7" type="ORF">GDO86_019672</name>
</gene>
<keyword evidence="3" id="KW-0158">Chromosome</keyword>
<name>A0A8T2IK82_9PIPI</name>
<comment type="subunit">
    <text evidence="3">Part of the cohesin complex which is composed of a heterodimer between a SMC1 protein (SMC1A or SMC1B) and SMC3, which are attached via their hinge domain, and RAD21 which link them at their heads, and one STAG protein.</text>
</comment>
<organism evidence="7 8">
    <name type="scientific">Hymenochirus boettgeri</name>
    <name type="common">Congo dwarf clawed frog</name>
    <dbReference type="NCBI Taxonomy" id="247094"/>
    <lineage>
        <taxon>Eukaryota</taxon>
        <taxon>Metazoa</taxon>
        <taxon>Chordata</taxon>
        <taxon>Craniata</taxon>
        <taxon>Vertebrata</taxon>
        <taxon>Euteleostomi</taxon>
        <taxon>Amphibia</taxon>
        <taxon>Batrachia</taxon>
        <taxon>Anura</taxon>
        <taxon>Pipoidea</taxon>
        <taxon>Pipidae</taxon>
        <taxon>Pipinae</taxon>
        <taxon>Hymenochirus</taxon>
    </lineage>
</organism>
<dbReference type="AlphaFoldDB" id="A0A8T2IK82"/>
<dbReference type="PROSITE" id="PS51425">
    <property type="entry name" value="SCD"/>
    <property type="match status" value="1"/>
</dbReference>